<name>A0ABR1B6Q1_POLSC</name>
<dbReference type="EMBL" id="JAWJWF010000003">
    <property type="protein sequence ID" value="KAK6635883.1"/>
    <property type="molecule type" value="Genomic_DNA"/>
</dbReference>
<evidence type="ECO:0000313" key="2">
    <source>
        <dbReference type="Proteomes" id="UP001359485"/>
    </source>
</evidence>
<keyword evidence="2" id="KW-1185">Reference proteome</keyword>
<reference evidence="1 2" key="1">
    <citation type="submission" date="2023-09" db="EMBL/GenBank/DDBJ databases">
        <title>Genomes of two closely related lineages of the louse Polyplax serrata with different host specificities.</title>
        <authorList>
            <person name="Martinu J."/>
            <person name="Tarabai H."/>
            <person name="Stefka J."/>
            <person name="Hypsa V."/>
        </authorList>
    </citation>
    <scope>NUCLEOTIDE SEQUENCE [LARGE SCALE GENOMIC DNA]</scope>
    <source>
        <strain evidence="1">98ZLc_SE</strain>
    </source>
</reference>
<accession>A0ABR1B6Q1</accession>
<proteinExistence type="predicted"/>
<dbReference type="Proteomes" id="UP001359485">
    <property type="component" value="Unassembled WGS sequence"/>
</dbReference>
<evidence type="ECO:0000313" key="1">
    <source>
        <dbReference type="EMBL" id="KAK6635883.1"/>
    </source>
</evidence>
<comment type="caution">
    <text evidence="1">The sequence shown here is derived from an EMBL/GenBank/DDBJ whole genome shotgun (WGS) entry which is preliminary data.</text>
</comment>
<gene>
    <name evidence="1" type="ORF">RUM44_001137</name>
</gene>
<protein>
    <submittedName>
        <fullName evidence="1">Uncharacterized protein</fullName>
    </submittedName>
</protein>
<organism evidence="1 2">
    <name type="scientific">Polyplax serrata</name>
    <name type="common">Common mouse louse</name>
    <dbReference type="NCBI Taxonomy" id="468196"/>
    <lineage>
        <taxon>Eukaryota</taxon>
        <taxon>Metazoa</taxon>
        <taxon>Ecdysozoa</taxon>
        <taxon>Arthropoda</taxon>
        <taxon>Hexapoda</taxon>
        <taxon>Insecta</taxon>
        <taxon>Pterygota</taxon>
        <taxon>Neoptera</taxon>
        <taxon>Paraneoptera</taxon>
        <taxon>Psocodea</taxon>
        <taxon>Troctomorpha</taxon>
        <taxon>Phthiraptera</taxon>
        <taxon>Anoplura</taxon>
        <taxon>Polyplacidae</taxon>
        <taxon>Polyplax</taxon>
    </lineage>
</organism>
<sequence length="102" mass="12217">MEGTSPLRSKQKNTREKLSEQILFFSERRRKKRKLKNRSKCSKKVALKAKPKNEKFHFAGRRRLHKGLSCRAVNQQKTKDDWLVFHRKAPRKLRLDIRAHVP</sequence>